<dbReference type="RefSeq" id="WP_344893137.1">
    <property type="nucleotide sequence ID" value="NZ_BAABAS010000005.1"/>
</dbReference>
<evidence type="ECO:0000256" key="2">
    <source>
        <dbReference type="ARBA" id="ARBA00023315"/>
    </source>
</evidence>
<keyword evidence="2" id="KW-0012">Acyltransferase</keyword>
<dbReference type="PANTHER" id="PTHR43877">
    <property type="entry name" value="AMINOALKYLPHOSPHONATE N-ACETYLTRANSFERASE-RELATED-RELATED"/>
    <property type="match status" value="1"/>
</dbReference>
<comment type="caution">
    <text evidence="4">The sequence shown here is derived from an EMBL/GenBank/DDBJ whole genome shotgun (WGS) entry which is preliminary data.</text>
</comment>
<dbReference type="InterPro" id="IPR000182">
    <property type="entry name" value="GNAT_dom"/>
</dbReference>
<protein>
    <recommendedName>
        <fullName evidence="3">N-acetyltransferase domain-containing protein</fullName>
    </recommendedName>
</protein>
<dbReference type="Gene3D" id="3.40.630.30">
    <property type="match status" value="1"/>
</dbReference>
<keyword evidence="1" id="KW-0808">Transferase</keyword>
<dbReference type="InterPro" id="IPR016181">
    <property type="entry name" value="Acyl_CoA_acyltransferase"/>
</dbReference>
<feature type="domain" description="N-acetyltransferase" evidence="3">
    <location>
        <begin position="18"/>
        <end position="188"/>
    </location>
</feature>
<evidence type="ECO:0000313" key="4">
    <source>
        <dbReference type="EMBL" id="GAA4228641.1"/>
    </source>
</evidence>
<dbReference type="Pfam" id="PF00583">
    <property type="entry name" value="Acetyltransf_1"/>
    <property type="match status" value="1"/>
</dbReference>
<evidence type="ECO:0000256" key="1">
    <source>
        <dbReference type="ARBA" id="ARBA00022679"/>
    </source>
</evidence>
<name>A0ABP8BX12_9ACTN</name>
<dbReference type="InterPro" id="IPR050832">
    <property type="entry name" value="Bact_Acetyltransf"/>
</dbReference>
<proteinExistence type="predicted"/>
<reference evidence="5" key="1">
    <citation type="journal article" date="2019" name="Int. J. Syst. Evol. Microbiol.">
        <title>The Global Catalogue of Microorganisms (GCM) 10K type strain sequencing project: providing services to taxonomists for standard genome sequencing and annotation.</title>
        <authorList>
            <consortium name="The Broad Institute Genomics Platform"/>
            <consortium name="The Broad Institute Genome Sequencing Center for Infectious Disease"/>
            <person name="Wu L."/>
            <person name="Ma J."/>
        </authorList>
    </citation>
    <scope>NUCLEOTIDE SEQUENCE [LARGE SCALE GENOMIC DNA]</scope>
    <source>
        <strain evidence="5">JCM 17440</strain>
    </source>
</reference>
<accession>A0ABP8BX12</accession>
<gene>
    <name evidence="4" type="ORF">GCM10022254_19150</name>
</gene>
<evidence type="ECO:0000259" key="3">
    <source>
        <dbReference type="PROSITE" id="PS51186"/>
    </source>
</evidence>
<dbReference type="PROSITE" id="PS51186">
    <property type="entry name" value="GNAT"/>
    <property type="match status" value="1"/>
</dbReference>
<dbReference type="Proteomes" id="UP001501710">
    <property type="component" value="Unassembled WGS sequence"/>
</dbReference>
<organism evidence="4 5">
    <name type="scientific">Actinomadura meridiana</name>
    <dbReference type="NCBI Taxonomy" id="559626"/>
    <lineage>
        <taxon>Bacteria</taxon>
        <taxon>Bacillati</taxon>
        <taxon>Actinomycetota</taxon>
        <taxon>Actinomycetes</taxon>
        <taxon>Streptosporangiales</taxon>
        <taxon>Thermomonosporaceae</taxon>
        <taxon>Actinomadura</taxon>
    </lineage>
</organism>
<dbReference type="CDD" id="cd04301">
    <property type="entry name" value="NAT_SF"/>
    <property type="match status" value="1"/>
</dbReference>
<dbReference type="PANTHER" id="PTHR43877:SF2">
    <property type="entry name" value="AMINOALKYLPHOSPHONATE N-ACETYLTRANSFERASE-RELATED"/>
    <property type="match status" value="1"/>
</dbReference>
<evidence type="ECO:0000313" key="5">
    <source>
        <dbReference type="Proteomes" id="UP001501710"/>
    </source>
</evidence>
<dbReference type="SUPFAM" id="SSF55729">
    <property type="entry name" value="Acyl-CoA N-acyltransferases (Nat)"/>
    <property type="match status" value="1"/>
</dbReference>
<dbReference type="EMBL" id="BAABAS010000005">
    <property type="protein sequence ID" value="GAA4228641.1"/>
    <property type="molecule type" value="Genomic_DNA"/>
</dbReference>
<keyword evidence="5" id="KW-1185">Reference proteome</keyword>
<sequence>MDTDTGARQRGRARHTSYRIRLARPDEIDVVLGLIDHAADWLRTKRTTQWERPWPSTDDRRKRVHEALLNDETWLLFHGRRPIGTVSIRLIGHEELWTPEERRTEAVYLHRLVIHRAYAGQGLGAELIEWAGRAGASRQRDAELIRIDVWTDNGELHAYYRRQGFTDVAVRTTSDATPSGALFEKRLDVSAPSRRPRIVEARDAGEPGIALRRTRLIAAPQPSAPAAR</sequence>